<keyword evidence="6" id="KW-0498">Mitosis</keyword>
<dbReference type="OMA" id="KHMDFQR"/>
<evidence type="ECO:0000256" key="6">
    <source>
        <dbReference type="ARBA" id="ARBA00022776"/>
    </source>
</evidence>
<keyword evidence="9" id="KW-0131">Cell cycle</keyword>
<reference evidence="15" key="1">
    <citation type="journal article" date="2017" name="Nat. Microbiol.">
        <title>Global analysis of biosynthetic gene clusters reveals vast potential of secondary metabolite production in Penicillium species.</title>
        <authorList>
            <person name="Nielsen J.C."/>
            <person name="Grijseels S."/>
            <person name="Prigent S."/>
            <person name="Ji B."/>
            <person name="Dainat J."/>
            <person name="Nielsen K.F."/>
            <person name="Frisvad J.C."/>
            <person name="Workman M."/>
            <person name="Nielsen J."/>
        </authorList>
    </citation>
    <scope>NUCLEOTIDE SEQUENCE [LARGE SCALE GENOMIC DNA]</scope>
    <source>
        <strain evidence="15">IBT 11843</strain>
    </source>
</reference>
<dbReference type="GO" id="GO:0005634">
    <property type="term" value="C:nucleus"/>
    <property type="evidence" value="ECO:0007669"/>
    <property type="project" value="UniProtKB-SubCell"/>
</dbReference>
<dbReference type="InterPro" id="IPR027417">
    <property type="entry name" value="P-loop_NTPase"/>
</dbReference>
<evidence type="ECO:0000256" key="12">
    <source>
        <dbReference type="SAM" id="MobiDB-lite"/>
    </source>
</evidence>
<evidence type="ECO:0000256" key="7">
    <source>
        <dbReference type="ARBA" id="ARBA00023054"/>
    </source>
</evidence>
<protein>
    <recommendedName>
        <fullName evidence="10">Structural maintenance of chromosomes protein</fullName>
    </recommendedName>
</protein>
<dbReference type="PIRSF" id="PIRSF005719">
    <property type="entry name" value="SMC"/>
    <property type="match status" value="1"/>
</dbReference>
<feature type="coiled-coil region" evidence="11">
    <location>
        <begin position="197"/>
        <end position="389"/>
    </location>
</feature>
<keyword evidence="4" id="KW-0158">Chromosome</keyword>
<evidence type="ECO:0000256" key="9">
    <source>
        <dbReference type="ARBA" id="ARBA00023306"/>
    </source>
</evidence>
<feature type="coiled-coil region" evidence="11">
    <location>
        <begin position="867"/>
        <end position="957"/>
    </location>
</feature>
<dbReference type="SUPFAM" id="SSF52540">
    <property type="entry name" value="P-loop containing nucleoside triphosphate hydrolases"/>
    <property type="match status" value="1"/>
</dbReference>
<keyword evidence="7 11" id="KW-0175">Coiled coil</keyword>
<evidence type="ECO:0000256" key="2">
    <source>
        <dbReference type="ARBA" id="ARBA00004286"/>
    </source>
</evidence>
<organism evidence="14 15">
    <name type="scientific">Penicillium decumbens</name>
    <dbReference type="NCBI Taxonomy" id="69771"/>
    <lineage>
        <taxon>Eukaryota</taxon>
        <taxon>Fungi</taxon>
        <taxon>Dikarya</taxon>
        <taxon>Ascomycota</taxon>
        <taxon>Pezizomycotina</taxon>
        <taxon>Eurotiomycetes</taxon>
        <taxon>Eurotiomycetidae</taxon>
        <taxon>Eurotiales</taxon>
        <taxon>Aspergillaceae</taxon>
        <taxon>Penicillium</taxon>
    </lineage>
</organism>
<evidence type="ECO:0000313" key="15">
    <source>
        <dbReference type="Proteomes" id="UP000191522"/>
    </source>
</evidence>
<dbReference type="EMBL" id="MDYL01000003">
    <property type="protein sequence ID" value="OQD77019.1"/>
    <property type="molecule type" value="Genomic_DNA"/>
</dbReference>
<dbReference type="Pfam" id="PF06470">
    <property type="entry name" value="SMC_hinge"/>
    <property type="match status" value="1"/>
</dbReference>
<dbReference type="CDD" id="cd03275">
    <property type="entry name" value="ABC_SMC1_euk"/>
    <property type="match status" value="2"/>
</dbReference>
<comment type="caution">
    <text evidence="14">The sequence shown here is derived from an EMBL/GenBank/DDBJ whole genome shotgun (WGS) entry which is preliminary data.</text>
</comment>
<keyword evidence="15" id="KW-1185">Reference proteome</keyword>
<dbReference type="STRING" id="69771.A0A1V6PJ29"/>
<dbReference type="AlphaFoldDB" id="A0A1V6PJ29"/>
<dbReference type="Gene3D" id="3.30.70.1620">
    <property type="match status" value="1"/>
</dbReference>
<dbReference type="InterPro" id="IPR010935">
    <property type="entry name" value="SMC_hinge"/>
</dbReference>
<dbReference type="Pfam" id="PF02463">
    <property type="entry name" value="SMC_N"/>
    <property type="match status" value="1"/>
</dbReference>
<evidence type="ECO:0000256" key="5">
    <source>
        <dbReference type="ARBA" id="ARBA00022618"/>
    </source>
</evidence>
<sequence>MGKLVRLELFNFKSYKGHHTLLFGDAYFTSIIGPNGSGKSNSMDAISFVLGIKSSHLRSTNLRDLVYRGRVLRTSKVDVNGEPITNGDDNQEVNDEDLDASQEAGGKNDPRSAWVMAVYEDDAGEEQQWRRSITSQGVSEYRLNNRIVTAQQYNDALEAENILIRARNFLVFQGDVEAIASQSPRDLTRLIEQISGSLEYKADYEKLKAEAEEAAEQQTVQLNRRRGINSEVKQYQEQKREAENFAKKAEERDQAVITHILWKLFHFQRLIDASSADIQKYQNELKEYRRGVEKYENNVEDAKKEHARVGRDVAKAEKSILKKEKDIEELNNSLVPIDEKVDITQRKVERYGAKIAEISKERSAQSDNAKQLEKNLKLVEKAQSQWETEWKNTTSRKGGQLSEADQQEYHVLREEVSKRSSADQLTLDNLRRQRKTEAEAVNSLKGKFESTEWQLKNLESDVQNMNERRSALNDTIKTTSKDIDRKKKELNALTSERLKVSQMRTEWEEKLQVVLRKLLEADDGKKQTERGIRAKELISTLKRIFPGVKGRVSDLCRPKQRKYADAVSTVLGRHFDAIVVDNEKTAKECIQHLRDQRAGQATFIPLETIQVKAFNSNLKGMHRGMRPAIETVDYDDSVARAISYACGNSIVCDDLATAKYLCYERNVDAKAVTLDGTVIHKGGLMTGGRGPQQNNSKRWEDSEVENLHKLKDKLMNDLANIPKAHRRGSEEETLQGELVGLEQRLNYARDELKALERNIESKGSELDFVKRQLEDLRPKYTERKETLDEMDETIETSQASVSMVEDEVYRKFCRRLGYENIREYEAQQGSLQEEAAQKKLEFTTQKSRIENQLSFEKQRIQATDDRINGLKAQYERDMRLIKELQGQQEEIGNTLDEYSAELDLLRENLKKQKEIYARSAENLADQRRELQKRSKHVEAALRNINGLEAEIQRNSASRYALLRRCKLEDIDVPLADGSNSLDKLPIDDLVQAPDPDAMDVDEADGLDEQGPVVQDYGIEVDFESLGDSLKESAEEKLEEELLEKVRLLNSELDKMAPNARALERLETVENKLRSTEKDFENARRQARRAKDEFEGVMKKRSDLFNKAFTHISEQIGPIYRELTRSANYPLGGQAYLDIEDSDEPYLDGIKYHAMPPLKRFRDMEHLSGGEKTMAALALLFAIHSYQPSPFFVLDEVDAALDNTNVARIANYIHDHAAPGMQFIVISLKTGLFQNSEALVGIYRDQVENSSKSLTLDLRKYT</sequence>
<keyword evidence="8 10" id="KW-0539">Nucleus</keyword>
<dbReference type="GO" id="GO:0051301">
    <property type="term" value="P:cell division"/>
    <property type="evidence" value="ECO:0007669"/>
    <property type="project" value="UniProtKB-KW"/>
</dbReference>
<name>A0A1V6PJ29_PENDC</name>
<dbReference type="GO" id="GO:0005524">
    <property type="term" value="F:ATP binding"/>
    <property type="evidence" value="ECO:0007669"/>
    <property type="project" value="InterPro"/>
</dbReference>
<evidence type="ECO:0000256" key="11">
    <source>
        <dbReference type="SAM" id="Coils"/>
    </source>
</evidence>
<evidence type="ECO:0000259" key="13">
    <source>
        <dbReference type="SMART" id="SM00968"/>
    </source>
</evidence>
<feature type="domain" description="SMC hinge" evidence="13">
    <location>
        <begin position="546"/>
        <end position="662"/>
    </location>
</feature>
<evidence type="ECO:0000256" key="1">
    <source>
        <dbReference type="ARBA" id="ARBA00004123"/>
    </source>
</evidence>
<dbReference type="SUPFAM" id="SSF75553">
    <property type="entry name" value="Smc hinge domain"/>
    <property type="match status" value="1"/>
</dbReference>
<dbReference type="Proteomes" id="UP000191522">
    <property type="component" value="Unassembled WGS sequence"/>
</dbReference>
<feature type="region of interest" description="Disordered" evidence="12">
    <location>
        <begin position="78"/>
        <end position="109"/>
    </location>
</feature>
<dbReference type="InterPro" id="IPR003395">
    <property type="entry name" value="RecF/RecN/SMC_N"/>
</dbReference>
<evidence type="ECO:0000313" key="14">
    <source>
        <dbReference type="EMBL" id="OQD77019.1"/>
    </source>
</evidence>
<dbReference type="GO" id="GO:0003677">
    <property type="term" value="F:DNA binding"/>
    <property type="evidence" value="ECO:0007669"/>
    <property type="project" value="TreeGrafter"/>
</dbReference>
<dbReference type="Gene3D" id="3.40.50.300">
    <property type="entry name" value="P-loop containing nucleotide triphosphate hydrolases"/>
    <property type="match status" value="2"/>
</dbReference>
<evidence type="ECO:0000256" key="10">
    <source>
        <dbReference type="PIRNR" id="PIRNR005719"/>
    </source>
</evidence>
<comment type="subcellular location">
    <subcellularLocation>
        <location evidence="2">Chromosome</location>
    </subcellularLocation>
    <subcellularLocation>
        <location evidence="1 10">Nucleus</location>
    </subcellularLocation>
</comment>
<dbReference type="SMART" id="SM00968">
    <property type="entry name" value="SMC_hinge"/>
    <property type="match status" value="1"/>
</dbReference>
<dbReference type="GO" id="GO:0008278">
    <property type="term" value="C:cohesin complex"/>
    <property type="evidence" value="ECO:0007669"/>
    <property type="project" value="InterPro"/>
</dbReference>
<feature type="compositionally biased region" description="Acidic residues" evidence="12">
    <location>
        <begin position="89"/>
        <end position="100"/>
    </location>
</feature>
<accession>A0A1V6PJ29</accession>
<evidence type="ECO:0000256" key="8">
    <source>
        <dbReference type="ARBA" id="ARBA00023242"/>
    </source>
</evidence>
<proteinExistence type="inferred from homology"/>
<feature type="coiled-coil region" evidence="11">
    <location>
        <begin position="731"/>
        <end position="772"/>
    </location>
</feature>
<dbReference type="GO" id="GO:0016887">
    <property type="term" value="F:ATP hydrolysis activity"/>
    <property type="evidence" value="ECO:0007669"/>
    <property type="project" value="InterPro"/>
</dbReference>
<dbReference type="PANTHER" id="PTHR18937:SF12">
    <property type="entry name" value="STRUCTURAL MAINTENANCE OF CHROMOSOMES PROTEIN"/>
    <property type="match status" value="1"/>
</dbReference>
<dbReference type="OrthoDB" id="5575062at2759"/>
<keyword evidence="5" id="KW-0132">Cell division</keyword>
<dbReference type="Gene3D" id="1.20.1060.20">
    <property type="match status" value="1"/>
</dbReference>
<comment type="similarity">
    <text evidence="3">Belongs to the SMC family. SMC1 subfamily.</text>
</comment>
<gene>
    <name evidence="14" type="ORF">PENDEC_c003G02938</name>
</gene>
<feature type="coiled-coil region" evidence="11">
    <location>
        <begin position="1030"/>
        <end position="1099"/>
    </location>
</feature>
<dbReference type="PANTHER" id="PTHR18937">
    <property type="entry name" value="STRUCTURAL MAINTENANCE OF CHROMOSOMES SMC FAMILY MEMBER"/>
    <property type="match status" value="1"/>
</dbReference>
<evidence type="ECO:0000256" key="4">
    <source>
        <dbReference type="ARBA" id="ARBA00022454"/>
    </source>
</evidence>
<feature type="coiled-coil region" evidence="11">
    <location>
        <begin position="427"/>
        <end position="496"/>
    </location>
</feature>
<dbReference type="InterPro" id="IPR036277">
    <property type="entry name" value="SMC_hinge_sf"/>
</dbReference>
<dbReference type="InterPro" id="IPR024704">
    <property type="entry name" value="SMC"/>
</dbReference>
<dbReference type="GO" id="GO:0007062">
    <property type="term" value="P:sister chromatid cohesion"/>
    <property type="evidence" value="ECO:0007669"/>
    <property type="project" value="InterPro"/>
</dbReference>
<evidence type="ECO:0000256" key="3">
    <source>
        <dbReference type="ARBA" id="ARBA00005597"/>
    </source>
</evidence>
<dbReference type="InterPro" id="IPR028468">
    <property type="entry name" value="Smc1_ABC"/>
</dbReference>
<dbReference type="SUPFAM" id="SSF57997">
    <property type="entry name" value="Tropomyosin"/>
    <property type="match status" value="1"/>
</dbReference>